<keyword evidence="5" id="KW-1278">Translocase</keyword>
<dbReference type="InterPro" id="IPR050086">
    <property type="entry name" value="MetN_ABC_transporter-like"/>
</dbReference>
<evidence type="ECO:0000256" key="3">
    <source>
        <dbReference type="ARBA" id="ARBA00022741"/>
    </source>
</evidence>
<dbReference type="InterPro" id="IPR003439">
    <property type="entry name" value="ABC_transporter-like_ATP-bd"/>
</dbReference>
<name>A0A4U0F8C2_9BACL</name>
<keyword evidence="3" id="KW-0547">Nucleotide-binding</keyword>
<evidence type="ECO:0000256" key="5">
    <source>
        <dbReference type="ARBA" id="ARBA00022967"/>
    </source>
</evidence>
<gene>
    <name evidence="9" type="ORF">E5161_14450</name>
</gene>
<dbReference type="SMART" id="SM00930">
    <property type="entry name" value="NIL"/>
    <property type="match status" value="1"/>
</dbReference>
<keyword evidence="4 9" id="KW-0067">ATP-binding</keyword>
<dbReference type="PROSITE" id="PS50893">
    <property type="entry name" value="ABC_TRANSPORTER_2"/>
    <property type="match status" value="1"/>
</dbReference>
<dbReference type="PROSITE" id="PS00211">
    <property type="entry name" value="ABC_TRANSPORTER_1"/>
    <property type="match status" value="1"/>
</dbReference>
<protein>
    <submittedName>
        <fullName evidence="9">Methionine ABC transporter ATP-binding protein</fullName>
    </submittedName>
</protein>
<proteinExistence type="predicted"/>
<dbReference type="InterPro" id="IPR018449">
    <property type="entry name" value="NIL_domain"/>
</dbReference>
<dbReference type="SMART" id="SM00382">
    <property type="entry name" value="AAA"/>
    <property type="match status" value="1"/>
</dbReference>
<dbReference type="PANTHER" id="PTHR43166:SF30">
    <property type="entry name" value="METHIONINE IMPORT ATP-BINDING PROTEIN METN"/>
    <property type="match status" value="1"/>
</dbReference>
<evidence type="ECO:0000256" key="4">
    <source>
        <dbReference type="ARBA" id="ARBA00022840"/>
    </source>
</evidence>
<evidence type="ECO:0000256" key="2">
    <source>
        <dbReference type="ARBA" id="ARBA00022475"/>
    </source>
</evidence>
<evidence type="ECO:0000256" key="7">
    <source>
        <dbReference type="ARBA" id="ARBA00023136"/>
    </source>
</evidence>
<dbReference type="SUPFAM" id="SSF52540">
    <property type="entry name" value="P-loop containing nucleoside triphosphate hydrolases"/>
    <property type="match status" value="1"/>
</dbReference>
<dbReference type="GO" id="GO:0016887">
    <property type="term" value="F:ATP hydrolysis activity"/>
    <property type="evidence" value="ECO:0007669"/>
    <property type="project" value="InterPro"/>
</dbReference>
<comment type="caution">
    <text evidence="9">The sequence shown here is derived from an EMBL/GenBank/DDBJ whole genome shotgun (WGS) entry which is preliminary data.</text>
</comment>
<dbReference type="RefSeq" id="WP_136778544.1">
    <property type="nucleotide sequence ID" value="NZ_SUPK01000007.1"/>
</dbReference>
<keyword evidence="10" id="KW-1185">Reference proteome</keyword>
<dbReference type="Gene3D" id="3.40.50.300">
    <property type="entry name" value="P-loop containing nucleotide triphosphate hydrolases"/>
    <property type="match status" value="1"/>
</dbReference>
<evidence type="ECO:0000256" key="1">
    <source>
        <dbReference type="ARBA" id="ARBA00022448"/>
    </source>
</evidence>
<dbReference type="GO" id="GO:0005524">
    <property type="term" value="F:ATP binding"/>
    <property type="evidence" value="ECO:0007669"/>
    <property type="project" value="UniProtKB-KW"/>
</dbReference>
<dbReference type="SUPFAM" id="SSF55021">
    <property type="entry name" value="ACT-like"/>
    <property type="match status" value="1"/>
</dbReference>
<dbReference type="InterPro" id="IPR003593">
    <property type="entry name" value="AAA+_ATPase"/>
</dbReference>
<dbReference type="Proteomes" id="UP000309673">
    <property type="component" value="Unassembled WGS sequence"/>
</dbReference>
<keyword evidence="6" id="KW-0029">Amino-acid transport</keyword>
<dbReference type="GO" id="GO:0006865">
    <property type="term" value="P:amino acid transport"/>
    <property type="evidence" value="ECO:0007669"/>
    <property type="project" value="UniProtKB-KW"/>
</dbReference>
<dbReference type="InterPro" id="IPR045865">
    <property type="entry name" value="ACT-like_dom_sf"/>
</dbReference>
<dbReference type="FunFam" id="3.40.50.300:FF:000233">
    <property type="entry name" value="Methionine import ATP-binding protein MetN"/>
    <property type="match status" value="1"/>
</dbReference>
<sequence length="342" mass="37829">MIRLDNVSKTFYQGNKKIEAVKNATLQVNKGEIFGVIGFSGAGKSTLIRCINFLERPTEGTVSINGVNLAGLNGAQLRATRRRIGMIFQNFNLLSSDTVFDNIATPLYLVNTPKKEIVRKVRELLNLVGLQEKESVYPAQLSGGQKQRVAIARALASDPEILLCDEATSALDPQTTDSILDLLLEINKKLNITIVLITHEMHVIKKICDRVAVMENGEVVEQGKVLDIFSNPQKPITRNFIKSIFDVNLPEPLLKKLESQQDPGKIFRISFIGDHVGEPVLAELVTKFSLHPSILYGNITQIKDTTFGTLIIQVTGSDEAIKAGMAYLEERELRIEVIPHAG</sequence>
<reference evidence="9 10" key="1">
    <citation type="submission" date="2019-04" db="EMBL/GenBank/DDBJ databases">
        <title>Cohnella sp. nov., isolated from soil.</title>
        <authorList>
            <person name="Kim W."/>
        </authorList>
    </citation>
    <scope>NUCLEOTIDE SEQUENCE [LARGE SCALE GENOMIC DNA]</scope>
    <source>
        <strain evidence="9 10">CAU 1483</strain>
    </source>
</reference>
<evidence type="ECO:0000313" key="9">
    <source>
        <dbReference type="EMBL" id="TJY40915.1"/>
    </source>
</evidence>
<keyword evidence="2" id="KW-1003">Cell membrane</keyword>
<accession>A0A4U0F8C2</accession>
<dbReference type="OrthoDB" id="9802264at2"/>
<keyword evidence="7" id="KW-0472">Membrane</keyword>
<dbReference type="EMBL" id="SUPK01000007">
    <property type="protein sequence ID" value="TJY40915.1"/>
    <property type="molecule type" value="Genomic_DNA"/>
</dbReference>
<dbReference type="Gene3D" id="3.30.70.260">
    <property type="match status" value="1"/>
</dbReference>
<dbReference type="CDD" id="cd03258">
    <property type="entry name" value="ABC_MetN_methionine_transporter"/>
    <property type="match status" value="1"/>
</dbReference>
<dbReference type="InterPro" id="IPR041701">
    <property type="entry name" value="MetN_ABC"/>
</dbReference>
<keyword evidence="1" id="KW-0813">Transport</keyword>
<evidence type="ECO:0000313" key="10">
    <source>
        <dbReference type="Proteomes" id="UP000309673"/>
    </source>
</evidence>
<dbReference type="PANTHER" id="PTHR43166">
    <property type="entry name" value="AMINO ACID IMPORT ATP-BINDING PROTEIN"/>
    <property type="match status" value="1"/>
</dbReference>
<organism evidence="9 10">
    <name type="scientific">Cohnella pontilimi</name>
    <dbReference type="NCBI Taxonomy" id="2564100"/>
    <lineage>
        <taxon>Bacteria</taxon>
        <taxon>Bacillati</taxon>
        <taxon>Bacillota</taxon>
        <taxon>Bacilli</taxon>
        <taxon>Bacillales</taxon>
        <taxon>Paenibacillaceae</taxon>
        <taxon>Cohnella</taxon>
    </lineage>
</organism>
<evidence type="ECO:0000256" key="6">
    <source>
        <dbReference type="ARBA" id="ARBA00022970"/>
    </source>
</evidence>
<dbReference type="InterPro" id="IPR017871">
    <property type="entry name" value="ABC_transporter-like_CS"/>
</dbReference>
<dbReference type="InterPro" id="IPR027417">
    <property type="entry name" value="P-loop_NTPase"/>
</dbReference>
<feature type="domain" description="ABC transporter" evidence="8">
    <location>
        <begin position="2"/>
        <end position="241"/>
    </location>
</feature>
<dbReference type="Pfam" id="PF09383">
    <property type="entry name" value="NIL"/>
    <property type="match status" value="1"/>
</dbReference>
<dbReference type="AlphaFoldDB" id="A0A4U0F8C2"/>
<dbReference type="Pfam" id="PF00005">
    <property type="entry name" value="ABC_tran"/>
    <property type="match status" value="1"/>
</dbReference>
<evidence type="ECO:0000259" key="8">
    <source>
        <dbReference type="PROSITE" id="PS50893"/>
    </source>
</evidence>